<organism evidence="2 3">
    <name type="scientific">Oxalicibacterium solurbis</name>
    <dbReference type="NCBI Taxonomy" id="69280"/>
    <lineage>
        <taxon>Bacteria</taxon>
        <taxon>Pseudomonadati</taxon>
        <taxon>Pseudomonadota</taxon>
        <taxon>Betaproteobacteria</taxon>
        <taxon>Burkholderiales</taxon>
        <taxon>Oxalobacteraceae</taxon>
        <taxon>Oxalicibacterium</taxon>
    </lineage>
</organism>
<accession>A0A8J3F6W6</accession>
<keyword evidence="1" id="KW-0812">Transmembrane</keyword>
<evidence type="ECO:0000313" key="2">
    <source>
        <dbReference type="EMBL" id="GGI55288.1"/>
    </source>
</evidence>
<comment type="caution">
    <text evidence="2">The sequence shown here is derived from an EMBL/GenBank/DDBJ whole genome shotgun (WGS) entry which is preliminary data.</text>
</comment>
<dbReference type="Proteomes" id="UP000627205">
    <property type="component" value="Unassembled WGS sequence"/>
</dbReference>
<dbReference type="EMBL" id="BMDP01000003">
    <property type="protein sequence ID" value="GGI55288.1"/>
    <property type="molecule type" value="Genomic_DNA"/>
</dbReference>
<gene>
    <name evidence="2" type="ORF">GCM10011430_24620</name>
</gene>
<protein>
    <recommendedName>
        <fullName evidence="4">Transmembrane protein</fullName>
    </recommendedName>
</protein>
<feature type="transmembrane region" description="Helical" evidence="1">
    <location>
        <begin position="47"/>
        <end position="65"/>
    </location>
</feature>
<evidence type="ECO:0008006" key="4">
    <source>
        <dbReference type="Google" id="ProtNLM"/>
    </source>
</evidence>
<evidence type="ECO:0000256" key="1">
    <source>
        <dbReference type="SAM" id="Phobius"/>
    </source>
</evidence>
<evidence type="ECO:0000313" key="3">
    <source>
        <dbReference type="Proteomes" id="UP000627205"/>
    </source>
</evidence>
<dbReference type="AlphaFoldDB" id="A0A8J3F6W6"/>
<reference evidence="2" key="2">
    <citation type="submission" date="2020-09" db="EMBL/GenBank/DDBJ databases">
        <authorList>
            <person name="Sun Q."/>
            <person name="Sedlacek I."/>
        </authorList>
    </citation>
    <scope>NUCLEOTIDE SEQUENCE</scope>
    <source>
        <strain evidence="2">CCM 7664</strain>
    </source>
</reference>
<keyword evidence="1" id="KW-1133">Transmembrane helix</keyword>
<feature type="transmembrane region" description="Helical" evidence="1">
    <location>
        <begin position="77"/>
        <end position="97"/>
    </location>
</feature>
<keyword evidence="1" id="KW-0472">Membrane</keyword>
<sequence>MHFFMEKLFRTPQGIVLLLAIVVYLGCALLFGAFGMTPPFGWQTGKAIGIFIAWPVLLLILFIRLNRPAFAASWPAAGRLAFYAVGPFLFMLLGTLAEA</sequence>
<feature type="transmembrane region" description="Helical" evidence="1">
    <location>
        <begin position="15"/>
        <end position="35"/>
    </location>
</feature>
<reference evidence="2" key="1">
    <citation type="journal article" date="2014" name="Int. J. Syst. Evol. Microbiol.">
        <title>Complete genome sequence of Corynebacterium casei LMG S-19264T (=DSM 44701T), isolated from a smear-ripened cheese.</title>
        <authorList>
            <consortium name="US DOE Joint Genome Institute (JGI-PGF)"/>
            <person name="Walter F."/>
            <person name="Albersmeier A."/>
            <person name="Kalinowski J."/>
            <person name="Ruckert C."/>
        </authorList>
    </citation>
    <scope>NUCLEOTIDE SEQUENCE</scope>
    <source>
        <strain evidence="2">CCM 7664</strain>
    </source>
</reference>
<proteinExistence type="predicted"/>
<keyword evidence="3" id="KW-1185">Reference proteome</keyword>
<name>A0A8J3F6W6_9BURK</name>